<reference evidence="4" key="1">
    <citation type="submission" date="2021-07" db="EMBL/GenBank/DDBJ databases">
        <title>New genus and species of the family Alcaligenaceae.</title>
        <authorList>
            <person name="Hahn M.W."/>
        </authorList>
    </citation>
    <scope>NUCLEOTIDE SEQUENCE</scope>
    <source>
        <strain evidence="4">LF4-65</strain>
    </source>
</reference>
<dbReference type="GO" id="GO:0046872">
    <property type="term" value="F:metal ion binding"/>
    <property type="evidence" value="ECO:0007669"/>
    <property type="project" value="UniProtKB-KW"/>
</dbReference>
<keyword evidence="2" id="KW-0862">Zinc</keyword>
<evidence type="ECO:0000313" key="5">
    <source>
        <dbReference type="Proteomes" id="UP000739565"/>
    </source>
</evidence>
<gene>
    <name evidence="4" type="ORF">KZZ10_13695</name>
</gene>
<dbReference type="Proteomes" id="UP000739565">
    <property type="component" value="Unassembled WGS sequence"/>
</dbReference>
<proteinExistence type="predicted"/>
<dbReference type="EMBL" id="JAHXRI010000010">
    <property type="protein sequence ID" value="MBZ1351701.1"/>
    <property type="molecule type" value="Genomic_DNA"/>
</dbReference>
<organism evidence="4 5">
    <name type="scientific">Zwartia hollandica</name>
    <dbReference type="NCBI Taxonomy" id="324606"/>
    <lineage>
        <taxon>Bacteria</taxon>
        <taxon>Pseudomonadati</taxon>
        <taxon>Pseudomonadota</taxon>
        <taxon>Betaproteobacteria</taxon>
        <taxon>Burkholderiales</taxon>
        <taxon>Alcaligenaceae</taxon>
        <taxon>Zwartia</taxon>
    </lineage>
</organism>
<comment type="caution">
    <text evidence="4">The sequence shown here is derived from an EMBL/GenBank/DDBJ whole genome shotgun (WGS) entry which is preliminary data.</text>
</comment>
<dbReference type="PANTHER" id="PTHR47572">
    <property type="entry name" value="LIPOPROTEIN-RELATED"/>
    <property type="match status" value="1"/>
</dbReference>
<dbReference type="InterPro" id="IPR011042">
    <property type="entry name" value="6-blade_b-propeller_TolB-like"/>
</dbReference>
<dbReference type="InterPro" id="IPR051262">
    <property type="entry name" value="SMP-30/CGR1_Lactonase"/>
</dbReference>
<dbReference type="SUPFAM" id="SSF63829">
    <property type="entry name" value="Calcium-dependent phosphotriesterase"/>
    <property type="match status" value="1"/>
</dbReference>
<feature type="binding site" evidence="2">
    <location>
        <position position="45"/>
    </location>
    <ligand>
        <name>a divalent metal cation</name>
        <dbReference type="ChEBI" id="CHEBI:60240"/>
    </ligand>
</feature>
<dbReference type="PRINTS" id="PR01790">
    <property type="entry name" value="SMP30FAMILY"/>
</dbReference>
<dbReference type="InterPro" id="IPR005511">
    <property type="entry name" value="SMP-30"/>
</dbReference>
<evidence type="ECO:0000256" key="1">
    <source>
        <dbReference type="PIRSR" id="PIRSR605511-1"/>
    </source>
</evidence>
<dbReference type="Gene3D" id="2.120.10.30">
    <property type="entry name" value="TolB, C-terminal domain"/>
    <property type="match status" value="1"/>
</dbReference>
<accession>A0A953NA86</accession>
<feature type="binding site" evidence="2">
    <location>
        <position position="130"/>
    </location>
    <ligand>
        <name>substrate</name>
    </ligand>
</feature>
<evidence type="ECO:0000256" key="2">
    <source>
        <dbReference type="PIRSR" id="PIRSR605511-2"/>
    </source>
</evidence>
<keyword evidence="5" id="KW-1185">Reference proteome</keyword>
<evidence type="ECO:0000313" key="4">
    <source>
        <dbReference type="EMBL" id="MBZ1351701.1"/>
    </source>
</evidence>
<dbReference type="InterPro" id="IPR013658">
    <property type="entry name" value="SGL"/>
</dbReference>
<feature type="domain" description="SMP-30/Gluconolactonase/LRE-like region" evidence="3">
    <location>
        <begin position="45"/>
        <end position="283"/>
    </location>
</feature>
<feature type="active site" description="Proton donor/acceptor" evidence="1">
    <location>
        <position position="225"/>
    </location>
</feature>
<keyword evidence="2" id="KW-0479">Metal-binding</keyword>
<feature type="binding site" evidence="2">
    <location>
        <position position="177"/>
    </location>
    <ligand>
        <name>a divalent metal cation</name>
        <dbReference type="ChEBI" id="CHEBI:60240"/>
    </ligand>
</feature>
<evidence type="ECO:0000259" key="3">
    <source>
        <dbReference type="Pfam" id="PF08450"/>
    </source>
</evidence>
<protein>
    <submittedName>
        <fullName evidence="4">SMP-30/gluconolactonase/LRE family protein</fullName>
    </submittedName>
</protein>
<dbReference type="PANTHER" id="PTHR47572:SF5">
    <property type="entry name" value="BLR2277 PROTEIN"/>
    <property type="match status" value="1"/>
</dbReference>
<dbReference type="Pfam" id="PF08450">
    <property type="entry name" value="SGL"/>
    <property type="match status" value="1"/>
</dbReference>
<dbReference type="AlphaFoldDB" id="A0A953NA86"/>
<name>A0A953NA86_9BURK</name>
<dbReference type="RefSeq" id="WP_259662088.1">
    <property type="nucleotide sequence ID" value="NZ_JAHXRI010000010.1"/>
</dbReference>
<comment type="cofactor">
    <cofactor evidence="2">
        <name>Zn(2+)</name>
        <dbReference type="ChEBI" id="CHEBI:29105"/>
    </cofactor>
    <text evidence="2">Binds 1 divalent metal cation per subunit.</text>
</comment>
<feature type="binding site" evidence="2">
    <location>
        <position position="225"/>
    </location>
    <ligand>
        <name>a divalent metal cation</name>
        <dbReference type="ChEBI" id="CHEBI:60240"/>
    </ligand>
</feature>
<sequence>MYPSPPSIKTEVFFRVPDHLRRPGQLNAERRAAAKGGDKTDCFLEGPSFDLKGNLYLVDVAYSRIFRVDPAGNIEVLCEYNGEPNGLKIHRDGRIFVTDHKLGLLLLDPNTGGLSPVVERYMTESFKGLNDLFLTTQGDVYFTDQGQSSIDDPNGKVYRLNVAGRLERLLHNVPSPNGIVMSPDEKLLYVAATRGNAVWRSYLTPEGALARTGIFVQLSGGTGPDGMAMDIEGNLMVAHVGAGIVWGFSALGVPIMRIDSCKGLAITNMAYGGKDNRTLFITESESGCVLIANLDVPGRPMHSHQ</sequence>